<dbReference type="AlphaFoldDB" id="A0A5C3KF78"/>
<feature type="transmembrane region" description="Helical" evidence="1">
    <location>
        <begin position="60"/>
        <end position="79"/>
    </location>
</feature>
<sequence>MSQAYYGPLADPKEIELERTFVAGDCVSGVGYGIQLVLFSSCASYLWGRRKAGNRSSMFLLAYMTLLLLVETLFLAVQARTVQDIYVDNRNYPGGPWAYFLATQDKEINVMFYATLFLLTFLADLLIIWRCWVIWRVSGAYAAYAAIALPVLMALGSFALGTLWTLQSSQPGLSLYSDTPRAYGTAYFFLSLFTNIILTGLIVLRLWMHRRQSRGVDLLPQEHLKEYYSISTFVVESAALYSTFAIIFIVTYMVDHPINQIALTVASSSQQISGYWIIYRVARGKAWTQDSLTASHGAKSGIDFAPRGQTTTTDTMGLQSTIDVQSYDRSTTADEKKGQNDSYVSQV</sequence>
<name>A0A5C3KF78_COPMA</name>
<reference evidence="2 3" key="1">
    <citation type="journal article" date="2019" name="Nat. Ecol. Evol.">
        <title>Megaphylogeny resolves global patterns of mushroom evolution.</title>
        <authorList>
            <person name="Varga T."/>
            <person name="Krizsan K."/>
            <person name="Foldi C."/>
            <person name="Dima B."/>
            <person name="Sanchez-Garcia M."/>
            <person name="Sanchez-Ramirez S."/>
            <person name="Szollosi G.J."/>
            <person name="Szarkandi J.G."/>
            <person name="Papp V."/>
            <person name="Albert L."/>
            <person name="Andreopoulos W."/>
            <person name="Angelini C."/>
            <person name="Antonin V."/>
            <person name="Barry K.W."/>
            <person name="Bougher N.L."/>
            <person name="Buchanan P."/>
            <person name="Buyck B."/>
            <person name="Bense V."/>
            <person name="Catcheside P."/>
            <person name="Chovatia M."/>
            <person name="Cooper J."/>
            <person name="Damon W."/>
            <person name="Desjardin D."/>
            <person name="Finy P."/>
            <person name="Geml J."/>
            <person name="Haridas S."/>
            <person name="Hughes K."/>
            <person name="Justo A."/>
            <person name="Karasinski D."/>
            <person name="Kautmanova I."/>
            <person name="Kiss B."/>
            <person name="Kocsube S."/>
            <person name="Kotiranta H."/>
            <person name="LaButti K.M."/>
            <person name="Lechner B.E."/>
            <person name="Liimatainen K."/>
            <person name="Lipzen A."/>
            <person name="Lukacs Z."/>
            <person name="Mihaltcheva S."/>
            <person name="Morgado L.N."/>
            <person name="Niskanen T."/>
            <person name="Noordeloos M.E."/>
            <person name="Ohm R.A."/>
            <person name="Ortiz-Santana B."/>
            <person name="Ovrebo C."/>
            <person name="Racz N."/>
            <person name="Riley R."/>
            <person name="Savchenko A."/>
            <person name="Shiryaev A."/>
            <person name="Soop K."/>
            <person name="Spirin V."/>
            <person name="Szebenyi C."/>
            <person name="Tomsovsky M."/>
            <person name="Tulloss R.E."/>
            <person name="Uehling J."/>
            <person name="Grigoriev I.V."/>
            <person name="Vagvolgyi C."/>
            <person name="Papp T."/>
            <person name="Martin F.M."/>
            <person name="Miettinen O."/>
            <person name="Hibbett D.S."/>
            <person name="Nagy L.G."/>
        </authorList>
    </citation>
    <scope>NUCLEOTIDE SEQUENCE [LARGE SCALE GENOMIC DNA]</scope>
    <source>
        <strain evidence="2 3">CBS 121175</strain>
    </source>
</reference>
<feature type="transmembrane region" description="Helical" evidence="1">
    <location>
        <begin position="110"/>
        <end position="129"/>
    </location>
</feature>
<gene>
    <name evidence="2" type="ORF">FA15DRAFT_627689</name>
</gene>
<feature type="transmembrane region" description="Helical" evidence="1">
    <location>
        <begin position="186"/>
        <end position="207"/>
    </location>
</feature>
<protein>
    <recommendedName>
        <fullName evidence="4">G-protein coupled receptors family 1 profile domain-containing protein</fullName>
    </recommendedName>
</protein>
<evidence type="ECO:0000313" key="3">
    <source>
        <dbReference type="Proteomes" id="UP000307440"/>
    </source>
</evidence>
<dbReference type="OrthoDB" id="2641762at2759"/>
<keyword evidence="1" id="KW-0472">Membrane</keyword>
<dbReference type="EMBL" id="ML210383">
    <property type="protein sequence ID" value="TFK18700.1"/>
    <property type="molecule type" value="Genomic_DNA"/>
</dbReference>
<accession>A0A5C3KF78</accession>
<evidence type="ECO:0008006" key="4">
    <source>
        <dbReference type="Google" id="ProtNLM"/>
    </source>
</evidence>
<evidence type="ECO:0000313" key="2">
    <source>
        <dbReference type="EMBL" id="TFK18700.1"/>
    </source>
</evidence>
<dbReference type="Proteomes" id="UP000307440">
    <property type="component" value="Unassembled WGS sequence"/>
</dbReference>
<organism evidence="2 3">
    <name type="scientific">Coprinopsis marcescibilis</name>
    <name type="common">Agaric fungus</name>
    <name type="synonym">Psathyrella marcescibilis</name>
    <dbReference type="NCBI Taxonomy" id="230819"/>
    <lineage>
        <taxon>Eukaryota</taxon>
        <taxon>Fungi</taxon>
        <taxon>Dikarya</taxon>
        <taxon>Basidiomycota</taxon>
        <taxon>Agaricomycotina</taxon>
        <taxon>Agaricomycetes</taxon>
        <taxon>Agaricomycetidae</taxon>
        <taxon>Agaricales</taxon>
        <taxon>Agaricineae</taxon>
        <taxon>Psathyrellaceae</taxon>
        <taxon>Coprinopsis</taxon>
    </lineage>
</organism>
<evidence type="ECO:0000256" key="1">
    <source>
        <dbReference type="SAM" id="Phobius"/>
    </source>
</evidence>
<feature type="transmembrane region" description="Helical" evidence="1">
    <location>
        <begin position="29"/>
        <end position="48"/>
    </location>
</feature>
<keyword evidence="1" id="KW-0812">Transmembrane</keyword>
<feature type="transmembrane region" description="Helical" evidence="1">
    <location>
        <begin position="141"/>
        <end position="166"/>
    </location>
</feature>
<keyword evidence="1" id="KW-1133">Transmembrane helix</keyword>
<feature type="transmembrane region" description="Helical" evidence="1">
    <location>
        <begin position="227"/>
        <end position="254"/>
    </location>
</feature>
<proteinExistence type="predicted"/>
<keyword evidence="3" id="KW-1185">Reference proteome</keyword>